<evidence type="ECO:0000313" key="1">
    <source>
        <dbReference type="EMBL" id="GAA4852535.1"/>
    </source>
</evidence>
<comment type="caution">
    <text evidence="1">The sequence shown here is derived from an EMBL/GenBank/DDBJ whole genome shotgun (WGS) entry which is preliminary data.</text>
</comment>
<organism evidence="1 2">
    <name type="scientific">Algivirga pacifica</name>
    <dbReference type="NCBI Taxonomy" id="1162670"/>
    <lineage>
        <taxon>Bacteria</taxon>
        <taxon>Pseudomonadati</taxon>
        <taxon>Bacteroidota</taxon>
        <taxon>Cytophagia</taxon>
        <taxon>Cytophagales</taxon>
        <taxon>Flammeovirgaceae</taxon>
        <taxon>Algivirga</taxon>
    </lineage>
</organism>
<dbReference type="RefSeq" id="WP_345375325.1">
    <property type="nucleotide sequence ID" value="NZ_BAABJX010000074.1"/>
</dbReference>
<accession>A0ABP9DLX6</accession>
<dbReference type="EMBL" id="BAABJX010000074">
    <property type="protein sequence ID" value="GAA4852535.1"/>
    <property type="molecule type" value="Genomic_DNA"/>
</dbReference>
<proteinExistence type="predicted"/>
<reference evidence="2" key="1">
    <citation type="journal article" date="2019" name="Int. J. Syst. Evol. Microbiol.">
        <title>The Global Catalogue of Microorganisms (GCM) 10K type strain sequencing project: providing services to taxonomists for standard genome sequencing and annotation.</title>
        <authorList>
            <consortium name="The Broad Institute Genomics Platform"/>
            <consortium name="The Broad Institute Genome Sequencing Center for Infectious Disease"/>
            <person name="Wu L."/>
            <person name="Ma J."/>
        </authorList>
    </citation>
    <scope>NUCLEOTIDE SEQUENCE [LARGE SCALE GENOMIC DNA]</scope>
    <source>
        <strain evidence="2">JCM 18326</strain>
    </source>
</reference>
<sequence>MKLFCTKTIFQPFLTKEVIFQEKYKYPNGGLRLTFKSSLEDKVLGVFDTAYYRCFIDGGALSVSVDFFPSYKIGKSAIEEVFCRLEQLISAEYQINFKFDREEEDHILCFNKEYMIAYNPSNEEDLDDDWVFYFSIDEDSCDITIVNYEIIFPKAIQYVRPIVNTVV</sequence>
<name>A0ABP9DLX6_9BACT</name>
<keyword evidence="2" id="KW-1185">Reference proteome</keyword>
<gene>
    <name evidence="1" type="ORF">GCM10023331_41180</name>
</gene>
<protein>
    <submittedName>
        <fullName evidence="1">Uncharacterized protein</fullName>
    </submittedName>
</protein>
<evidence type="ECO:0000313" key="2">
    <source>
        <dbReference type="Proteomes" id="UP001500298"/>
    </source>
</evidence>
<dbReference type="Proteomes" id="UP001500298">
    <property type="component" value="Unassembled WGS sequence"/>
</dbReference>